<feature type="domain" description="WDR19 WD40 repeat" evidence="1">
    <location>
        <begin position="14"/>
        <end position="170"/>
    </location>
</feature>
<gene>
    <name evidence="2" type="primary">Necator_chrIII.g12883</name>
    <name evidence="2" type="ORF">RB195_012116</name>
</gene>
<dbReference type="Pfam" id="PF15911">
    <property type="entry name" value="Beta-prop_WDR19_2nd"/>
    <property type="match status" value="1"/>
</dbReference>
<evidence type="ECO:0000259" key="1">
    <source>
        <dbReference type="Pfam" id="PF15911"/>
    </source>
</evidence>
<evidence type="ECO:0000313" key="2">
    <source>
        <dbReference type="EMBL" id="KAK6745801.1"/>
    </source>
</evidence>
<protein>
    <recommendedName>
        <fullName evidence="1">WDR19 WD40 repeat domain-containing protein</fullName>
    </recommendedName>
</protein>
<dbReference type="Proteomes" id="UP001303046">
    <property type="component" value="Unassembled WGS sequence"/>
</dbReference>
<name>A0ABR1D6V1_NECAM</name>
<keyword evidence="3" id="KW-1185">Reference proteome</keyword>
<organism evidence="2 3">
    <name type="scientific">Necator americanus</name>
    <name type="common">Human hookworm</name>
    <dbReference type="NCBI Taxonomy" id="51031"/>
    <lineage>
        <taxon>Eukaryota</taxon>
        <taxon>Metazoa</taxon>
        <taxon>Ecdysozoa</taxon>
        <taxon>Nematoda</taxon>
        <taxon>Chromadorea</taxon>
        <taxon>Rhabditida</taxon>
        <taxon>Rhabditina</taxon>
        <taxon>Rhabditomorpha</taxon>
        <taxon>Strongyloidea</taxon>
        <taxon>Ancylostomatidae</taxon>
        <taxon>Bunostominae</taxon>
        <taxon>Necator</taxon>
    </lineage>
</organism>
<dbReference type="PANTHER" id="PTHR14920:SF0">
    <property type="entry name" value="WD REPEAT DOMAIN 19"/>
    <property type="match status" value="1"/>
</dbReference>
<dbReference type="InterPro" id="IPR039468">
    <property type="entry name" value="WDR19_WD40_rpt"/>
</dbReference>
<dbReference type="EMBL" id="JAVFWL010000003">
    <property type="protein sequence ID" value="KAK6745801.1"/>
    <property type="molecule type" value="Genomic_DNA"/>
</dbReference>
<accession>A0ABR1D6V1</accession>
<dbReference type="PANTHER" id="PTHR14920">
    <property type="entry name" value="OSMOTIC AVOIDANCE ABNORMAL PROTEIN 1/WD REPEAT MEMBRANE PROTEIN"/>
    <property type="match status" value="1"/>
</dbReference>
<dbReference type="SUPFAM" id="SSF47060">
    <property type="entry name" value="S15/NS1 RNA-binding domain"/>
    <property type="match status" value="1"/>
</dbReference>
<evidence type="ECO:0000313" key="3">
    <source>
        <dbReference type="Proteomes" id="UP001303046"/>
    </source>
</evidence>
<reference evidence="2 3" key="1">
    <citation type="submission" date="2023-08" db="EMBL/GenBank/DDBJ databases">
        <title>A Necator americanus chromosomal reference genome.</title>
        <authorList>
            <person name="Ilik V."/>
            <person name="Petrzelkova K.J."/>
            <person name="Pardy F."/>
            <person name="Fuh T."/>
            <person name="Niatou-Singa F.S."/>
            <person name="Gouil Q."/>
            <person name="Baker L."/>
            <person name="Ritchie M.E."/>
            <person name="Jex A.R."/>
            <person name="Gazzola D."/>
            <person name="Li H."/>
            <person name="Toshio Fujiwara R."/>
            <person name="Zhan B."/>
            <person name="Aroian R.V."/>
            <person name="Pafco B."/>
            <person name="Schwarz E.M."/>
        </authorList>
    </citation>
    <scope>NUCLEOTIDE SEQUENCE [LARGE SCALE GENOMIC DNA]</scope>
    <source>
        <strain evidence="2 3">Aroian</strain>
        <tissue evidence="2">Whole animal</tissue>
    </source>
</reference>
<dbReference type="InterPro" id="IPR009068">
    <property type="entry name" value="uS15_NS1_RNA-bd_sf"/>
</dbReference>
<sequence length="257" mass="29371">MFISLVQTSQLRKATVNDVKLNDEYICVVMEGKARLHRIINSDSYPSVTFPEQSRNSKLLAAALSNHFLILSSEASYLVFFSIAEWCVVSEYRHTSPIRQIHPDADGLRTAILDERTDTWIYSPVDDSMHKLPAIGSAVHYKSALWKTFTIDRDTFVVFDNTNVYVYLLNRIDRGHTPAKIHAIRGVMALVLSGYELRRVTGNKIFRILKANGMAPEKYRLILVESRIHRLARYYKTSRQLPATWKYESATAASLIS</sequence>
<proteinExistence type="predicted"/>
<dbReference type="InterPro" id="IPR040379">
    <property type="entry name" value="WDR19/dyf-2"/>
</dbReference>
<dbReference type="Gene3D" id="1.10.287.10">
    <property type="entry name" value="S15/NS1, RNA-binding"/>
    <property type="match status" value="1"/>
</dbReference>
<comment type="caution">
    <text evidence="2">The sequence shown here is derived from an EMBL/GenBank/DDBJ whole genome shotgun (WGS) entry which is preliminary data.</text>
</comment>